<feature type="transmembrane region" description="Helical" evidence="1">
    <location>
        <begin position="188"/>
        <end position="208"/>
    </location>
</feature>
<feature type="transmembrane region" description="Helical" evidence="1">
    <location>
        <begin position="12"/>
        <end position="32"/>
    </location>
</feature>
<evidence type="ECO:0000313" key="2">
    <source>
        <dbReference type="EMBL" id="OAG02147.1"/>
    </source>
</evidence>
<dbReference type="InParanoid" id="A0A177C5Z0"/>
<reference evidence="2 3" key="1">
    <citation type="submission" date="2016-05" db="EMBL/GenBank/DDBJ databases">
        <title>Comparative analysis of secretome profiles of manganese(II)-oxidizing ascomycete fungi.</title>
        <authorList>
            <consortium name="DOE Joint Genome Institute"/>
            <person name="Zeiner C.A."/>
            <person name="Purvine S.O."/>
            <person name="Zink E.M."/>
            <person name="Wu S."/>
            <person name="Pasa-Tolic L."/>
            <person name="Chaput D.L."/>
            <person name="Haridas S."/>
            <person name="Grigoriev I.V."/>
            <person name="Santelli C.M."/>
            <person name="Hansel C.M."/>
        </authorList>
    </citation>
    <scope>NUCLEOTIDE SEQUENCE [LARGE SCALE GENOMIC DNA]</scope>
    <source>
        <strain evidence="2 3">AP3s5-JAC2a</strain>
    </source>
</reference>
<keyword evidence="1" id="KW-1133">Transmembrane helix</keyword>
<feature type="transmembrane region" description="Helical" evidence="1">
    <location>
        <begin position="102"/>
        <end position="125"/>
    </location>
</feature>
<dbReference type="GeneID" id="28766662"/>
<accession>A0A177C5Z0</accession>
<keyword evidence="1" id="KW-0472">Membrane</keyword>
<evidence type="ECO:0000256" key="1">
    <source>
        <dbReference type="SAM" id="Phobius"/>
    </source>
</evidence>
<protein>
    <submittedName>
        <fullName evidence="2">Uncharacterized protein</fullName>
    </submittedName>
</protein>
<dbReference type="EMBL" id="KV441556">
    <property type="protein sequence ID" value="OAG02147.1"/>
    <property type="molecule type" value="Genomic_DNA"/>
</dbReference>
<dbReference type="Proteomes" id="UP000077069">
    <property type="component" value="Unassembled WGS sequence"/>
</dbReference>
<sequence length="238" mass="25476">MVEAPNELLVSAAVVTSTLILGIPVAIGTIVLDNSYVPDIVLGSKSIDAGPSGSKTLSFGLQTSPDEAVLASAYISILASIVLAVSLIILRHTNLLGRTAGWGAIASAAANLLAQIGCIAAWGILLMTDEAKHAQSVDLSYNERLQRYDTRGRMFTREAWACSMQALFREREGAWAGKACVNIKSARMVTIVTTLFGGVLVGVAIWQVRGRGGWGWLRGGAARRERDKNIAMEDYRRS</sequence>
<proteinExistence type="predicted"/>
<name>A0A177C5Z0_9PLEO</name>
<gene>
    <name evidence="2" type="ORF">CC84DRAFT_1220504</name>
</gene>
<dbReference type="OrthoDB" id="3782375at2759"/>
<organism evidence="2 3">
    <name type="scientific">Paraphaeosphaeria sporulosa</name>
    <dbReference type="NCBI Taxonomy" id="1460663"/>
    <lineage>
        <taxon>Eukaryota</taxon>
        <taxon>Fungi</taxon>
        <taxon>Dikarya</taxon>
        <taxon>Ascomycota</taxon>
        <taxon>Pezizomycotina</taxon>
        <taxon>Dothideomycetes</taxon>
        <taxon>Pleosporomycetidae</taxon>
        <taxon>Pleosporales</taxon>
        <taxon>Massarineae</taxon>
        <taxon>Didymosphaeriaceae</taxon>
        <taxon>Paraphaeosphaeria</taxon>
    </lineage>
</organism>
<keyword evidence="3" id="KW-1185">Reference proteome</keyword>
<feature type="transmembrane region" description="Helical" evidence="1">
    <location>
        <begin position="68"/>
        <end position="90"/>
    </location>
</feature>
<evidence type="ECO:0000313" key="3">
    <source>
        <dbReference type="Proteomes" id="UP000077069"/>
    </source>
</evidence>
<dbReference type="RefSeq" id="XP_018032512.1">
    <property type="nucleotide sequence ID" value="XM_018183176.1"/>
</dbReference>
<keyword evidence="1" id="KW-0812">Transmembrane</keyword>
<dbReference type="AlphaFoldDB" id="A0A177C5Z0"/>